<dbReference type="Proteomes" id="UP000716004">
    <property type="component" value="Unassembled WGS sequence"/>
</dbReference>
<dbReference type="Proteomes" id="UP000750197">
    <property type="component" value="Unassembled WGS sequence"/>
</dbReference>
<dbReference type="EMBL" id="JAHEAC010000043">
    <property type="protein sequence ID" value="MBX8644179.1"/>
    <property type="molecule type" value="Genomic_DNA"/>
</dbReference>
<evidence type="ECO:0000313" key="3">
    <source>
        <dbReference type="Proteomes" id="UP000750197"/>
    </source>
</evidence>
<sequence>MTERVRSSHANINLPLIVTAVFNPADDANFAFHNAQKIESWLPCNKNVTVLSTDSHILVIIGAGFNLPPDAKENVTVFVLESNPDGFITSTLYDSPVFPGEKWCDENYCSGFVTVGPNRQIVVLVSAQVDLGSLQAGFAFRTVENQDI</sequence>
<dbReference type="EMBL" id="JAGVSJ010000007">
    <property type="protein sequence ID" value="MBX8631646.1"/>
    <property type="molecule type" value="Genomic_DNA"/>
</dbReference>
<protein>
    <submittedName>
        <fullName evidence="2">Uncharacterized protein</fullName>
    </submittedName>
</protein>
<organism evidence="2 3">
    <name type="scientific">Candidatus Sysuiplasma superficiale</name>
    <dbReference type="NCBI Taxonomy" id="2823368"/>
    <lineage>
        <taxon>Archaea</taxon>
        <taxon>Methanobacteriati</taxon>
        <taxon>Thermoplasmatota</taxon>
        <taxon>Thermoplasmata</taxon>
        <taxon>Candidatus Sysuiplasmatales</taxon>
        <taxon>Candidatus Sysuiplasmataceae</taxon>
        <taxon>Candidatus Sysuiplasma</taxon>
    </lineage>
</organism>
<evidence type="ECO:0000313" key="1">
    <source>
        <dbReference type="EMBL" id="MBX8631646.1"/>
    </source>
</evidence>
<reference evidence="2" key="1">
    <citation type="submission" date="2021-05" db="EMBL/GenBank/DDBJ databases">
        <title>Genomic insights into ecological role and evolution of a novel Thermoplasmata order Candidatus Sysuiplasmatales.</title>
        <authorList>
            <person name="Yuan Y."/>
        </authorList>
    </citation>
    <scope>NUCLEOTIDE SEQUENCE</scope>
    <source>
        <strain evidence="2">TUT19-bin139</strain>
        <strain evidence="1">YP2-bin.285</strain>
    </source>
</reference>
<accession>A0A8J7YWL3</accession>
<dbReference type="AlphaFoldDB" id="A0A8J7YWL3"/>
<comment type="caution">
    <text evidence="2">The sequence shown here is derived from an EMBL/GenBank/DDBJ whole genome shotgun (WGS) entry which is preliminary data.</text>
</comment>
<proteinExistence type="predicted"/>
<name>A0A8J7YWL3_9ARCH</name>
<evidence type="ECO:0000313" key="2">
    <source>
        <dbReference type="EMBL" id="MBX8644179.1"/>
    </source>
</evidence>
<gene>
    <name evidence="1" type="ORF">J9259_03885</name>
    <name evidence="2" type="ORF">KIY12_05580</name>
</gene>